<evidence type="ECO:0000313" key="1">
    <source>
        <dbReference type="EMBL" id="GAN04226.1"/>
    </source>
</evidence>
<gene>
    <name evidence="1" type="ORF">MAM1_0058d03686</name>
</gene>
<accession>A0A0C9M4L6</accession>
<protein>
    <submittedName>
        <fullName evidence="1">Uncharacterized protein</fullName>
    </submittedName>
</protein>
<dbReference type="EMBL" id="DF836347">
    <property type="protein sequence ID" value="GAN04226.1"/>
    <property type="molecule type" value="Genomic_DNA"/>
</dbReference>
<sequence>MHFTDIGFRTGAKKQGTRLYYGQKQIGILCSQESISSLKMGNTSRRGAATTKPYYSFIGDRGADVGSRIKGHLRYGQPLEVE</sequence>
<reference evidence="1" key="1">
    <citation type="submission" date="2014-09" db="EMBL/GenBank/DDBJ databases">
        <title>Draft genome sequence of an oleaginous Mucoromycotina fungus Mucor ambiguus NBRC6742.</title>
        <authorList>
            <person name="Takeda I."/>
            <person name="Yamane N."/>
            <person name="Morita T."/>
            <person name="Tamano K."/>
            <person name="Machida M."/>
            <person name="Baker S."/>
            <person name="Koike H."/>
        </authorList>
    </citation>
    <scope>NUCLEOTIDE SEQUENCE</scope>
    <source>
        <strain evidence="1">NBRC 6742</strain>
    </source>
</reference>
<name>A0A0C9M4L6_9FUNG</name>
<dbReference type="Proteomes" id="UP000053815">
    <property type="component" value="Unassembled WGS sequence"/>
</dbReference>
<keyword evidence="2" id="KW-1185">Reference proteome</keyword>
<dbReference type="AlphaFoldDB" id="A0A0C9M4L6"/>
<proteinExistence type="predicted"/>
<organism evidence="1">
    <name type="scientific">Mucor ambiguus</name>
    <dbReference type="NCBI Taxonomy" id="91626"/>
    <lineage>
        <taxon>Eukaryota</taxon>
        <taxon>Fungi</taxon>
        <taxon>Fungi incertae sedis</taxon>
        <taxon>Mucoromycota</taxon>
        <taxon>Mucoromycotina</taxon>
        <taxon>Mucoromycetes</taxon>
        <taxon>Mucorales</taxon>
        <taxon>Mucorineae</taxon>
        <taxon>Mucoraceae</taxon>
        <taxon>Mucor</taxon>
    </lineage>
</organism>
<evidence type="ECO:0000313" key="2">
    <source>
        <dbReference type="Proteomes" id="UP000053815"/>
    </source>
</evidence>